<reference evidence="1 2" key="1">
    <citation type="submission" date="2016-12" db="EMBL/GenBank/DDBJ databases">
        <title>Candidatus Reconcilibacillus cellulovorans genome.</title>
        <authorList>
            <person name="Kolinko S."/>
            <person name="Wu Y.-W."/>
            <person name="Tachea F."/>
            <person name="Denzel E."/>
            <person name="Hiras J."/>
            <person name="Baecker N."/>
            <person name="Chan L.J."/>
            <person name="Eichorst S.A."/>
            <person name="Frey D."/>
            <person name="Adams P.D."/>
            <person name="Pray T."/>
            <person name="Tanjore D."/>
            <person name="Petzold C.J."/>
            <person name="Gladden J.M."/>
            <person name="Simmons B.A."/>
            <person name="Singer S.W."/>
        </authorList>
    </citation>
    <scope>NUCLEOTIDE SEQUENCE [LARGE SCALE GENOMIC DNA]</scope>
    <source>
        <strain evidence="1">JTherm</strain>
    </source>
</reference>
<sequence>MRPSFFNPFAGSLLRPGCVTPGCERPFPRLFFKIPERVFENQPENFSFPPVVEEGRRRLERRDDAGGGDCAKTATAGDTIAGASVLVAADVGRQNLS</sequence>
<proteinExistence type="predicted"/>
<evidence type="ECO:0000313" key="2">
    <source>
        <dbReference type="Proteomes" id="UP000243688"/>
    </source>
</evidence>
<dbReference type="EMBL" id="MOXJ01000007">
    <property type="protein sequence ID" value="PDO10972.1"/>
    <property type="molecule type" value="Genomic_DNA"/>
</dbReference>
<evidence type="ECO:0000313" key="1">
    <source>
        <dbReference type="EMBL" id="PDO10972.1"/>
    </source>
</evidence>
<accession>A0A2A6E212</accession>
<organism evidence="1 2">
    <name type="scientific">Candidatus Reconcilbacillus cellulovorans</name>
    <dbReference type="NCBI Taxonomy" id="1906605"/>
    <lineage>
        <taxon>Bacteria</taxon>
        <taxon>Bacillati</taxon>
        <taxon>Bacillota</taxon>
        <taxon>Bacilli</taxon>
        <taxon>Bacillales</taxon>
        <taxon>Paenibacillaceae</taxon>
        <taxon>Candidatus Reconcilbacillus</taxon>
    </lineage>
</organism>
<protein>
    <submittedName>
        <fullName evidence="1">Uncharacterized protein</fullName>
    </submittedName>
</protein>
<comment type="caution">
    <text evidence="1">The sequence shown here is derived from an EMBL/GenBank/DDBJ whole genome shotgun (WGS) entry which is preliminary data.</text>
</comment>
<gene>
    <name evidence="1" type="ORF">BLM47_04725</name>
</gene>
<dbReference type="AlphaFoldDB" id="A0A2A6E212"/>
<dbReference type="Proteomes" id="UP000243688">
    <property type="component" value="Unassembled WGS sequence"/>
</dbReference>
<name>A0A2A6E212_9BACL</name>